<feature type="coiled-coil region" evidence="4">
    <location>
        <begin position="747"/>
        <end position="774"/>
    </location>
</feature>
<feature type="coiled-coil region" evidence="4">
    <location>
        <begin position="468"/>
        <end position="515"/>
    </location>
</feature>
<evidence type="ECO:0000256" key="5">
    <source>
        <dbReference type="SAM" id="MobiDB-lite"/>
    </source>
</evidence>
<dbReference type="GO" id="GO:0031122">
    <property type="term" value="P:cytoplasmic microtubule organization"/>
    <property type="evidence" value="ECO:0007669"/>
    <property type="project" value="InterPro"/>
</dbReference>
<evidence type="ECO:0000256" key="2">
    <source>
        <dbReference type="ARBA" id="ARBA00022490"/>
    </source>
</evidence>
<reference evidence="8" key="1">
    <citation type="submission" date="2014-08" db="EMBL/GenBank/DDBJ databases">
        <authorList>
            <person name="Sharma Rahul"/>
            <person name="Thines Marco"/>
        </authorList>
    </citation>
    <scope>NUCLEOTIDE SEQUENCE</scope>
</reference>
<dbReference type="AlphaFoldDB" id="A0A0F7SSH1"/>
<dbReference type="InterPro" id="IPR036872">
    <property type="entry name" value="CH_dom_sf"/>
</dbReference>
<dbReference type="Pfam" id="PF19047">
    <property type="entry name" value="HOOK_N"/>
    <property type="match status" value="1"/>
</dbReference>
<proteinExistence type="predicted"/>
<accession>A0A0F7SSH1</accession>
<evidence type="ECO:0000313" key="8">
    <source>
        <dbReference type="EMBL" id="CED83495.1"/>
    </source>
</evidence>
<dbReference type="GO" id="GO:0051959">
    <property type="term" value="F:dynein light intermediate chain binding"/>
    <property type="evidence" value="ECO:0007669"/>
    <property type="project" value="TreeGrafter"/>
</dbReference>
<dbReference type="Pfam" id="PF05622">
    <property type="entry name" value="HOOK"/>
    <property type="match status" value="1"/>
</dbReference>
<evidence type="ECO:0000259" key="7">
    <source>
        <dbReference type="Pfam" id="PF19047"/>
    </source>
</evidence>
<dbReference type="PANTHER" id="PTHR18947">
    <property type="entry name" value="HOOK PROTEINS"/>
    <property type="match status" value="1"/>
</dbReference>
<feature type="compositionally biased region" description="Low complexity" evidence="5">
    <location>
        <begin position="178"/>
        <end position="193"/>
    </location>
</feature>
<feature type="coiled-coil region" evidence="4">
    <location>
        <begin position="553"/>
        <end position="630"/>
    </location>
</feature>
<sequence>MSSLSAARSRQSRIDSSKSEAKAYVSLFRAFSSQIQPPIRQILDLKDAKPFGDFLTILAPESFSEQSVKIAPRSSPRDSSANDWVTQYNSLKRLHRALNIFAEKSLGQPPNQYPAPNLQAMSKGDEKEILAFCRIVVGISVQATPGNEVIISKITTLEQADQQSIMLSIKPLLDRANPSETPTLSSSLPSASNEAEESPHESERARLALEKLSLESSYNTLKEEHNTLKEQLADVLKKNGKEGSMAADSNREDSNMRSEIDRLKDEFDAELALDKQTQVIESLTRRVEELNHASTENVKLKDQLDEYKHAANRLQKSENANKKLNQKLEESAGRRRQLKALEEENASLVDKNAALEEDIRKAAPLKRLNESYTIQIARCEDREKARLKENSELSFELEQARARLQKAEQDLTSSRDELELNHERIRELELNSADGRSRRRSESDEDEDGAGDVSMIDELNETMQGTTKTDLKLQVRRLQRELENSRTDSIESSKVAVLENLLDDARKMKDRYEQDYLASHKANLTLQADLEGIRNGKSLGDGPEAASALRLKLNQVIGELDSTKEVLAELETKYNKANQELTVAKSDLTLVNKDQIDILHMLRESVNEDKVQLESDLMTLKQKLVEAKEKNHMQVDQINGLLLEKINLQSDGIGHREKMIERERTVGDLRVTLAGRDIPDDVKTRLLDLSEEKLSLSIELARALEQVKSLTDHVQNAKKFMREQDTVIKDQKEKMTTGVGEQFAEARQSYETQISTLQKEVQKKTANIKEISQSYAHQFQVLLSAYQEIGLKISKDHARGVGVASSVEGRGNTPQGTSWLAQQRMQLTGGLRR</sequence>
<dbReference type="GO" id="GO:0030705">
    <property type="term" value="P:cytoskeleton-dependent intracellular transport"/>
    <property type="evidence" value="ECO:0007669"/>
    <property type="project" value="InterPro"/>
</dbReference>
<name>A0A0F7SSH1_PHARH</name>
<dbReference type="GO" id="GO:0005815">
    <property type="term" value="C:microtubule organizing center"/>
    <property type="evidence" value="ECO:0007669"/>
    <property type="project" value="TreeGrafter"/>
</dbReference>
<dbReference type="SUPFAM" id="SSF116907">
    <property type="entry name" value="Hook domain"/>
    <property type="match status" value="1"/>
</dbReference>
<feature type="coiled-coil region" evidence="4">
    <location>
        <begin position="390"/>
        <end position="424"/>
    </location>
</feature>
<dbReference type="InterPro" id="IPR008636">
    <property type="entry name" value="Hook_C"/>
</dbReference>
<dbReference type="GO" id="GO:0008017">
    <property type="term" value="F:microtubule binding"/>
    <property type="evidence" value="ECO:0007669"/>
    <property type="project" value="InterPro"/>
</dbReference>
<dbReference type="PANTHER" id="PTHR18947:SF28">
    <property type="entry name" value="GIRDIN, ISOFORM A"/>
    <property type="match status" value="1"/>
</dbReference>
<evidence type="ECO:0000256" key="4">
    <source>
        <dbReference type="SAM" id="Coils"/>
    </source>
</evidence>
<evidence type="ECO:0000256" key="1">
    <source>
        <dbReference type="ARBA" id="ARBA00004496"/>
    </source>
</evidence>
<dbReference type="GO" id="GO:0005737">
    <property type="term" value="C:cytoplasm"/>
    <property type="evidence" value="ECO:0007669"/>
    <property type="project" value="UniProtKB-SubCell"/>
</dbReference>
<comment type="subcellular location">
    <subcellularLocation>
        <location evidence="1">Cytoplasm</location>
    </subcellularLocation>
</comment>
<organism evidence="8">
    <name type="scientific">Phaffia rhodozyma</name>
    <name type="common">Yeast</name>
    <name type="synonym">Xanthophyllomyces dendrorhous</name>
    <dbReference type="NCBI Taxonomy" id="264483"/>
    <lineage>
        <taxon>Eukaryota</taxon>
        <taxon>Fungi</taxon>
        <taxon>Dikarya</taxon>
        <taxon>Basidiomycota</taxon>
        <taxon>Agaricomycotina</taxon>
        <taxon>Tremellomycetes</taxon>
        <taxon>Cystofilobasidiales</taxon>
        <taxon>Mrakiaceae</taxon>
        <taxon>Phaffia</taxon>
    </lineage>
</organism>
<feature type="domain" description="HOOK N-terminal" evidence="7">
    <location>
        <begin position="34"/>
        <end position="170"/>
    </location>
</feature>
<dbReference type="InterPro" id="IPR043936">
    <property type="entry name" value="HOOK_N"/>
</dbReference>
<keyword evidence="3 4" id="KW-0175">Coiled coil</keyword>
<dbReference type="EMBL" id="LN483142">
    <property type="protein sequence ID" value="CED83495.1"/>
    <property type="molecule type" value="Genomic_DNA"/>
</dbReference>
<protein>
    <submittedName>
        <fullName evidence="8">Hook-related protein family</fullName>
    </submittedName>
</protein>
<feature type="domain" description="Hook C-terminal" evidence="6">
    <location>
        <begin position="218"/>
        <end position="572"/>
    </location>
</feature>
<feature type="coiled-coil region" evidence="4">
    <location>
        <begin position="211"/>
        <end position="358"/>
    </location>
</feature>
<dbReference type="CDD" id="cd22211">
    <property type="entry name" value="HkD_SF"/>
    <property type="match status" value="1"/>
</dbReference>
<evidence type="ECO:0000259" key="6">
    <source>
        <dbReference type="Pfam" id="PF05622"/>
    </source>
</evidence>
<dbReference type="Gene3D" id="1.10.418.10">
    <property type="entry name" value="Calponin-like domain"/>
    <property type="match status" value="1"/>
</dbReference>
<keyword evidence="2" id="KW-0963">Cytoplasm</keyword>
<evidence type="ECO:0000256" key="3">
    <source>
        <dbReference type="ARBA" id="ARBA00023054"/>
    </source>
</evidence>
<feature type="region of interest" description="Disordered" evidence="5">
    <location>
        <begin position="432"/>
        <end position="453"/>
    </location>
</feature>
<feature type="region of interest" description="Disordered" evidence="5">
    <location>
        <begin position="176"/>
        <end position="204"/>
    </location>
</feature>